<feature type="compositionally biased region" description="Basic and acidic residues" evidence="1">
    <location>
        <begin position="156"/>
        <end position="166"/>
    </location>
</feature>
<sequence length="174" mass="20201">MKFLEKNNHVIRLKSESHFDADYNLFKRYFPSHQLNRDLEKVNQFNRARLDGQMIMLLLDKVSPQSIEKFRVEYSPNELAESKDSYDPYTIASIDEAKALFCEHTGWPMNSIDAVSIIKTSVGLKKDDFIKTATSSKHYMIFKNESDNVDTVQSDQVKKKESDKKKVNTKNSPK</sequence>
<evidence type="ECO:0000313" key="2">
    <source>
        <dbReference type="EMBL" id="MPL87134.1"/>
    </source>
</evidence>
<dbReference type="AlphaFoldDB" id="A0A644V720"/>
<dbReference type="EMBL" id="VSSQ01000233">
    <property type="protein sequence ID" value="MPL87134.1"/>
    <property type="molecule type" value="Genomic_DNA"/>
</dbReference>
<accession>A0A644V720</accession>
<reference evidence="2" key="1">
    <citation type="submission" date="2019-08" db="EMBL/GenBank/DDBJ databases">
        <authorList>
            <person name="Kucharzyk K."/>
            <person name="Murdoch R.W."/>
            <person name="Higgins S."/>
            <person name="Loffler F."/>
        </authorList>
    </citation>
    <scope>NUCLEOTIDE SEQUENCE</scope>
</reference>
<protein>
    <submittedName>
        <fullName evidence="2">Uncharacterized protein</fullName>
    </submittedName>
</protein>
<name>A0A644V720_9ZZZZ</name>
<organism evidence="2">
    <name type="scientific">bioreactor metagenome</name>
    <dbReference type="NCBI Taxonomy" id="1076179"/>
    <lineage>
        <taxon>unclassified sequences</taxon>
        <taxon>metagenomes</taxon>
        <taxon>ecological metagenomes</taxon>
    </lineage>
</organism>
<evidence type="ECO:0000256" key="1">
    <source>
        <dbReference type="SAM" id="MobiDB-lite"/>
    </source>
</evidence>
<proteinExistence type="predicted"/>
<feature type="region of interest" description="Disordered" evidence="1">
    <location>
        <begin position="151"/>
        <end position="174"/>
    </location>
</feature>
<gene>
    <name evidence="2" type="ORF">SDC9_33128</name>
</gene>
<comment type="caution">
    <text evidence="2">The sequence shown here is derived from an EMBL/GenBank/DDBJ whole genome shotgun (WGS) entry which is preliminary data.</text>
</comment>